<evidence type="ECO:0000259" key="1">
    <source>
        <dbReference type="PROSITE" id="PS50011"/>
    </source>
</evidence>
<dbReference type="GO" id="GO:0005524">
    <property type="term" value="F:ATP binding"/>
    <property type="evidence" value="ECO:0007669"/>
    <property type="project" value="InterPro"/>
</dbReference>
<dbReference type="EMBL" id="JAACJJ010000033">
    <property type="protein sequence ID" value="KAF5317535.1"/>
    <property type="molecule type" value="Genomic_DNA"/>
</dbReference>
<dbReference type="GO" id="GO:0004674">
    <property type="term" value="F:protein serine/threonine kinase activity"/>
    <property type="evidence" value="ECO:0007669"/>
    <property type="project" value="TreeGrafter"/>
</dbReference>
<dbReference type="SMART" id="SM00220">
    <property type="entry name" value="S_TKc"/>
    <property type="match status" value="1"/>
</dbReference>
<dbReference type="Proteomes" id="UP000567179">
    <property type="component" value="Unassembled WGS sequence"/>
</dbReference>
<evidence type="ECO:0000313" key="3">
    <source>
        <dbReference type="Proteomes" id="UP000567179"/>
    </source>
</evidence>
<name>A0A8H5B6P4_9AGAR</name>
<dbReference type="GO" id="GO:0044773">
    <property type="term" value="P:mitotic DNA damage checkpoint signaling"/>
    <property type="evidence" value="ECO:0007669"/>
    <property type="project" value="TreeGrafter"/>
</dbReference>
<dbReference type="SUPFAM" id="SSF56112">
    <property type="entry name" value="Protein kinase-like (PK-like)"/>
    <property type="match status" value="1"/>
</dbReference>
<evidence type="ECO:0000313" key="2">
    <source>
        <dbReference type="EMBL" id="KAF5317535.1"/>
    </source>
</evidence>
<dbReference type="InterPro" id="IPR011009">
    <property type="entry name" value="Kinase-like_dom_sf"/>
</dbReference>
<organism evidence="2 3">
    <name type="scientific">Psilocybe cf. subviscida</name>
    <dbReference type="NCBI Taxonomy" id="2480587"/>
    <lineage>
        <taxon>Eukaryota</taxon>
        <taxon>Fungi</taxon>
        <taxon>Dikarya</taxon>
        <taxon>Basidiomycota</taxon>
        <taxon>Agaricomycotina</taxon>
        <taxon>Agaricomycetes</taxon>
        <taxon>Agaricomycetidae</taxon>
        <taxon>Agaricales</taxon>
        <taxon>Agaricineae</taxon>
        <taxon>Strophariaceae</taxon>
        <taxon>Psilocybe</taxon>
    </lineage>
</organism>
<accession>A0A8H5B6P4</accession>
<dbReference type="Gene3D" id="1.10.510.10">
    <property type="entry name" value="Transferase(Phosphotransferase) domain 1"/>
    <property type="match status" value="1"/>
</dbReference>
<dbReference type="PROSITE" id="PS50011">
    <property type="entry name" value="PROTEIN_KINASE_DOM"/>
    <property type="match status" value="1"/>
</dbReference>
<feature type="domain" description="Protein kinase" evidence="1">
    <location>
        <begin position="82"/>
        <end position="352"/>
    </location>
</feature>
<dbReference type="OrthoDB" id="2722301at2759"/>
<dbReference type="PANTHER" id="PTHR44167:SF30">
    <property type="entry name" value="PHOSPHORYLASE KINASE"/>
    <property type="match status" value="1"/>
</dbReference>
<proteinExistence type="predicted"/>
<sequence>MDLDEESLKFLSKLLSCNKVTDANGVDILDCKEFWRSENVVEWFKDKGYTTYRKFPHSAFCDGPRLPYETYCKCDYPFAYHQADNGLAAQDMTGKFVFAQDTQRRHVAIKLTRIGSEEYRIMRFLHEQNLEDMQRHCILPILELLHCHDACFAVMPRWGSAIYQPRTNTMGGLLFIMQSALKALTFLHSNNIIHRDLNMNNMVVNFFGNDMSNKSGGYYPLRQSHLAESLLSYALIDFDLSIMVPPDIRKQDFRLPRKESRVGTYSPTDTLQGEFDYNPFAYDVGTLGAVFCESYQRYTEEIPMLAPFLDSMIARDIKRRFTAAQALEFLDDIINNATEDQLSIPEDEDPYSRLTGHYEGYDRWKGLPKDFQEKWNVYREPIGLPLSWKILRAIRGIDWLPESLIPNIRWFVFKALNYPKRL</sequence>
<dbReference type="InterPro" id="IPR000719">
    <property type="entry name" value="Prot_kinase_dom"/>
</dbReference>
<comment type="caution">
    <text evidence="2">The sequence shown here is derived from an EMBL/GenBank/DDBJ whole genome shotgun (WGS) entry which is preliminary data.</text>
</comment>
<gene>
    <name evidence="2" type="ORF">D9619_013225</name>
</gene>
<protein>
    <recommendedName>
        <fullName evidence="1">Protein kinase domain-containing protein</fullName>
    </recommendedName>
</protein>
<dbReference type="GO" id="GO:0005634">
    <property type="term" value="C:nucleus"/>
    <property type="evidence" value="ECO:0007669"/>
    <property type="project" value="TreeGrafter"/>
</dbReference>
<reference evidence="2 3" key="1">
    <citation type="journal article" date="2020" name="ISME J.">
        <title>Uncovering the hidden diversity of litter-decomposition mechanisms in mushroom-forming fungi.</title>
        <authorList>
            <person name="Floudas D."/>
            <person name="Bentzer J."/>
            <person name="Ahren D."/>
            <person name="Johansson T."/>
            <person name="Persson P."/>
            <person name="Tunlid A."/>
        </authorList>
    </citation>
    <scope>NUCLEOTIDE SEQUENCE [LARGE SCALE GENOMIC DNA]</scope>
    <source>
        <strain evidence="2 3">CBS 101986</strain>
    </source>
</reference>
<dbReference type="PANTHER" id="PTHR44167">
    <property type="entry name" value="OVARIAN-SPECIFIC SERINE/THREONINE-PROTEIN KINASE LOK-RELATED"/>
    <property type="match status" value="1"/>
</dbReference>
<dbReference type="AlphaFoldDB" id="A0A8H5B6P4"/>
<keyword evidence="3" id="KW-1185">Reference proteome</keyword>